<evidence type="ECO:0000313" key="3">
    <source>
        <dbReference type="Proteomes" id="UP001500630"/>
    </source>
</evidence>
<dbReference type="RefSeq" id="WP_345572672.1">
    <property type="nucleotide sequence ID" value="NZ_BAABDQ010000032.1"/>
</dbReference>
<comment type="caution">
    <text evidence="2">The sequence shown here is derived from an EMBL/GenBank/DDBJ whole genome shotgun (WGS) entry which is preliminary data.</text>
</comment>
<feature type="chain" id="PRO_5046296339" description="Glycosyl hydrolase family 98 putative carbohydrate-binding module domain-containing protein" evidence="1">
    <location>
        <begin position="34"/>
        <end position="308"/>
    </location>
</feature>
<evidence type="ECO:0000256" key="1">
    <source>
        <dbReference type="SAM" id="SignalP"/>
    </source>
</evidence>
<accession>A0ABP6Z2Y1</accession>
<dbReference type="EMBL" id="BAABDQ010000032">
    <property type="protein sequence ID" value="GAA3597431.1"/>
    <property type="molecule type" value="Genomic_DNA"/>
</dbReference>
<evidence type="ECO:0000313" key="2">
    <source>
        <dbReference type="EMBL" id="GAA3597431.1"/>
    </source>
</evidence>
<evidence type="ECO:0008006" key="4">
    <source>
        <dbReference type="Google" id="ProtNLM"/>
    </source>
</evidence>
<keyword evidence="1" id="KW-0732">Signal</keyword>
<feature type="signal peptide" evidence="1">
    <location>
        <begin position="1"/>
        <end position="33"/>
    </location>
</feature>
<reference evidence="3" key="1">
    <citation type="journal article" date="2019" name="Int. J. Syst. Evol. Microbiol.">
        <title>The Global Catalogue of Microorganisms (GCM) 10K type strain sequencing project: providing services to taxonomists for standard genome sequencing and annotation.</title>
        <authorList>
            <consortium name="The Broad Institute Genomics Platform"/>
            <consortium name="The Broad Institute Genome Sequencing Center for Infectious Disease"/>
            <person name="Wu L."/>
            <person name="Ma J."/>
        </authorList>
    </citation>
    <scope>NUCLEOTIDE SEQUENCE [LARGE SCALE GENOMIC DNA]</scope>
    <source>
        <strain evidence="3">JCM 17326</strain>
    </source>
</reference>
<name>A0ABP6Z2Y1_9ACTN</name>
<keyword evidence="3" id="KW-1185">Reference proteome</keyword>
<proteinExistence type="predicted"/>
<dbReference type="Proteomes" id="UP001500630">
    <property type="component" value="Unassembled WGS sequence"/>
</dbReference>
<protein>
    <recommendedName>
        <fullName evidence="4">Glycosyl hydrolase family 98 putative carbohydrate-binding module domain-containing protein</fullName>
    </recommendedName>
</protein>
<sequence>MNLEISQHVYRNMRIFPAAALLVLAAACGSARAPVAADEFAHRARAVAEHWQNSPERTAWIEGFVPLRNLTMELAWERTPHWVGRSLINSAWKLETELPAETPAPAELRWADGGTLSVPVLAATAAYAGLSKPRSFADEECPAKGCRRLRVIAVARGEATMPSSRGDVRVPTWEFTVKDVREPFRRVAVAPAAMGGPPQPLDGGVQSMITYEVRAPAELRVSYLHGTCDTTYGSRVHETPEAVVVDVDVRRDDDVKFCNAMGKTDQIDITLREPLGRRVVLDSGSGLPLLPRSRIRLVEFQGYDPRRS</sequence>
<organism evidence="2 3">
    <name type="scientific">Nonomuraea rosea</name>
    <dbReference type="NCBI Taxonomy" id="638574"/>
    <lineage>
        <taxon>Bacteria</taxon>
        <taxon>Bacillati</taxon>
        <taxon>Actinomycetota</taxon>
        <taxon>Actinomycetes</taxon>
        <taxon>Streptosporangiales</taxon>
        <taxon>Streptosporangiaceae</taxon>
        <taxon>Nonomuraea</taxon>
    </lineage>
</organism>
<gene>
    <name evidence="2" type="ORF">GCM10022419_095850</name>
</gene>